<dbReference type="AlphaFoldDB" id="A0A200PZ09"/>
<protein>
    <submittedName>
        <fullName evidence="1">Uncharacterized protein</fullName>
    </submittedName>
</protein>
<evidence type="ECO:0000313" key="2">
    <source>
        <dbReference type="Proteomes" id="UP000195402"/>
    </source>
</evidence>
<dbReference type="Proteomes" id="UP000195402">
    <property type="component" value="Unassembled WGS sequence"/>
</dbReference>
<evidence type="ECO:0000313" key="1">
    <source>
        <dbReference type="EMBL" id="OVA03428.1"/>
    </source>
</evidence>
<comment type="caution">
    <text evidence="1">The sequence shown here is derived from an EMBL/GenBank/DDBJ whole genome shotgun (WGS) entry which is preliminary data.</text>
</comment>
<dbReference type="InParanoid" id="A0A200PZ09"/>
<accession>A0A200PZ09</accession>
<keyword evidence="2" id="KW-1185">Reference proteome</keyword>
<name>A0A200PZ09_MACCD</name>
<organism evidence="1 2">
    <name type="scientific">Macleaya cordata</name>
    <name type="common">Five-seeded plume-poppy</name>
    <name type="synonym">Bocconia cordata</name>
    <dbReference type="NCBI Taxonomy" id="56857"/>
    <lineage>
        <taxon>Eukaryota</taxon>
        <taxon>Viridiplantae</taxon>
        <taxon>Streptophyta</taxon>
        <taxon>Embryophyta</taxon>
        <taxon>Tracheophyta</taxon>
        <taxon>Spermatophyta</taxon>
        <taxon>Magnoliopsida</taxon>
        <taxon>Ranunculales</taxon>
        <taxon>Papaveraceae</taxon>
        <taxon>Papaveroideae</taxon>
        <taxon>Macleaya</taxon>
    </lineage>
</organism>
<sequence>MEKFPQLYKISKAKKATIAEVVTDGNGISLYSRVEMIFPASLQKGMLSLLKNATLRQLSLVCGKKCNTNRRQPS</sequence>
<reference evidence="1 2" key="1">
    <citation type="journal article" date="2017" name="Mol. Plant">
        <title>The Genome of Medicinal Plant Macleaya cordata Provides New Insights into Benzylisoquinoline Alkaloids Metabolism.</title>
        <authorList>
            <person name="Liu X."/>
            <person name="Liu Y."/>
            <person name="Huang P."/>
            <person name="Ma Y."/>
            <person name="Qing Z."/>
            <person name="Tang Q."/>
            <person name="Cao H."/>
            <person name="Cheng P."/>
            <person name="Zheng Y."/>
            <person name="Yuan Z."/>
            <person name="Zhou Y."/>
            <person name="Liu J."/>
            <person name="Tang Z."/>
            <person name="Zhuo Y."/>
            <person name="Zhang Y."/>
            <person name="Yu L."/>
            <person name="Huang J."/>
            <person name="Yang P."/>
            <person name="Peng Q."/>
            <person name="Zhang J."/>
            <person name="Jiang W."/>
            <person name="Zhang Z."/>
            <person name="Lin K."/>
            <person name="Ro D.K."/>
            <person name="Chen X."/>
            <person name="Xiong X."/>
            <person name="Shang Y."/>
            <person name="Huang S."/>
            <person name="Zeng J."/>
        </authorList>
    </citation>
    <scope>NUCLEOTIDE SEQUENCE [LARGE SCALE GENOMIC DNA]</scope>
    <source>
        <strain evidence="2">cv. BLH2017</strain>
        <tissue evidence="1">Root</tissue>
    </source>
</reference>
<gene>
    <name evidence="1" type="ORF">BVC80_205g66</name>
</gene>
<proteinExistence type="predicted"/>
<dbReference type="EMBL" id="MVGT01003688">
    <property type="protein sequence ID" value="OVA03428.1"/>
    <property type="molecule type" value="Genomic_DNA"/>
</dbReference>